<dbReference type="HAMAP" id="MF_01200_A">
    <property type="entry name" value="OMPdecase_type1_A"/>
    <property type="match status" value="1"/>
</dbReference>
<dbReference type="PANTHER" id="PTHR32119">
    <property type="entry name" value="OROTIDINE 5'-PHOSPHATE DECARBOXYLASE"/>
    <property type="match status" value="1"/>
</dbReference>
<comment type="subunit">
    <text evidence="5">Homodimer.</text>
</comment>
<accession>A0AAP2REG5</accession>
<evidence type="ECO:0000256" key="8">
    <source>
        <dbReference type="RuleBase" id="RU000512"/>
    </source>
</evidence>
<feature type="binding site" evidence="5">
    <location>
        <begin position="60"/>
        <end position="69"/>
    </location>
    <ligand>
        <name>substrate</name>
    </ligand>
</feature>
<dbReference type="SMART" id="SM00934">
    <property type="entry name" value="OMPdecase"/>
    <property type="match status" value="1"/>
</dbReference>
<evidence type="ECO:0000256" key="2">
    <source>
        <dbReference type="ARBA" id="ARBA00022793"/>
    </source>
</evidence>
<proteinExistence type="inferred from homology"/>
<feature type="binding site" evidence="5">
    <location>
        <begin position="169"/>
        <end position="179"/>
    </location>
    <ligand>
        <name>substrate</name>
    </ligand>
</feature>
<dbReference type="Pfam" id="PF00215">
    <property type="entry name" value="OMPdecase"/>
    <property type="match status" value="1"/>
</dbReference>
<evidence type="ECO:0000256" key="3">
    <source>
        <dbReference type="ARBA" id="ARBA00022975"/>
    </source>
</evidence>
<reference evidence="10 11" key="1">
    <citation type="submission" date="2017-11" db="EMBL/GenBank/DDBJ databases">
        <title>Isolation and Characterization of Family Methanocellaceae Species from Potential Methane Hydrate Area Offshore Southwestern Taiwan.</title>
        <authorList>
            <person name="Zhang W.-L."/>
            <person name="Chen W.-C."/>
            <person name="Lai M.-C."/>
            <person name="Chen S.-C."/>
        </authorList>
    </citation>
    <scope>NUCLEOTIDE SEQUENCE [LARGE SCALE GENOMIC DNA]</scope>
    <source>
        <strain evidence="10 11">CWC-04</strain>
    </source>
</reference>
<dbReference type="AlphaFoldDB" id="A0AAP2REG5"/>
<dbReference type="Proteomes" id="UP001320159">
    <property type="component" value="Unassembled WGS sequence"/>
</dbReference>
<dbReference type="GO" id="GO:0006207">
    <property type="term" value="P:'de novo' pyrimidine nucleobase biosynthetic process"/>
    <property type="evidence" value="ECO:0007669"/>
    <property type="project" value="InterPro"/>
</dbReference>
<feature type="active site" description="For OMPdecase activity" evidence="6">
    <location>
        <position position="62"/>
    </location>
</feature>
<evidence type="ECO:0000259" key="9">
    <source>
        <dbReference type="SMART" id="SM00934"/>
    </source>
</evidence>
<dbReference type="GO" id="GO:0004590">
    <property type="term" value="F:orotidine-5'-phosphate decarboxylase activity"/>
    <property type="evidence" value="ECO:0007669"/>
    <property type="project" value="UniProtKB-UniRule"/>
</dbReference>
<feature type="binding site" evidence="5 7">
    <location>
        <position position="117"/>
    </location>
    <ligand>
        <name>substrate</name>
    </ligand>
</feature>
<dbReference type="InterPro" id="IPR011060">
    <property type="entry name" value="RibuloseP-bd_barrel"/>
</dbReference>
<feature type="binding site" evidence="5 7">
    <location>
        <position position="192"/>
    </location>
    <ligand>
        <name>substrate</name>
    </ligand>
</feature>
<dbReference type="PANTHER" id="PTHR32119:SF2">
    <property type="entry name" value="OROTIDINE 5'-PHOSPHATE DECARBOXYLASE"/>
    <property type="match status" value="1"/>
</dbReference>
<keyword evidence="11" id="KW-1185">Reference proteome</keyword>
<dbReference type="EMBL" id="PGCK01000011">
    <property type="protein sequence ID" value="MCD1295824.1"/>
    <property type="molecule type" value="Genomic_DNA"/>
</dbReference>
<comment type="catalytic activity">
    <reaction evidence="5 8">
        <text>orotidine 5'-phosphate + H(+) = UMP + CO2</text>
        <dbReference type="Rhea" id="RHEA:11596"/>
        <dbReference type="ChEBI" id="CHEBI:15378"/>
        <dbReference type="ChEBI" id="CHEBI:16526"/>
        <dbReference type="ChEBI" id="CHEBI:57538"/>
        <dbReference type="ChEBI" id="CHEBI:57865"/>
        <dbReference type="EC" id="4.1.1.23"/>
    </reaction>
</comment>
<dbReference type="GO" id="GO:0044205">
    <property type="term" value="P:'de novo' UMP biosynthetic process"/>
    <property type="evidence" value="ECO:0007669"/>
    <property type="project" value="UniProtKB-UniRule"/>
</dbReference>
<comment type="pathway">
    <text evidence="1 5 8">Pyrimidine metabolism; UMP biosynthesis via de novo pathway; UMP from orotate: step 2/2.</text>
</comment>
<feature type="domain" description="Orotidine 5'-phosphate decarboxylase" evidence="9">
    <location>
        <begin position="6"/>
        <end position="208"/>
    </location>
</feature>
<dbReference type="GO" id="GO:0005829">
    <property type="term" value="C:cytosol"/>
    <property type="evidence" value="ECO:0007669"/>
    <property type="project" value="TreeGrafter"/>
</dbReference>
<comment type="caution">
    <text evidence="10">The sequence shown here is derived from an EMBL/GenBank/DDBJ whole genome shotgun (WGS) entry which is preliminary data.</text>
</comment>
<dbReference type="InterPro" id="IPR001754">
    <property type="entry name" value="OMPdeCOase_dom"/>
</dbReference>
<dbReference type="InterPro" id="IPR047595">
    <property type="entry name" value="OMPdecase_arc"/>
</dbReference>
<protein>
    <recommendedName>
        <fullName evidence="5">Orotidine 5'-phosphate decarboxylase</fullName>
        <ecNumber evidence="5">4.1.1.23</ecNumber>
    </recommendedName>
    <alternativeName>
        <fullName evidence="5">OMP decarboxylase</fullName>
        <shortName evidence="5">OMPDCase</shortName>
        <shortName evidence="5">OMPdecase</shortName>
    </alternativeName>
</protein>
<dbReference type="PROSITE" id="PS00156">
    <property type="entry name" value="OMPDECASE"/>
    <property type="match status" value="1"/>
</dbReference>
<evidence type="ECO:0000313" key="10">
    <source>
        <dbReference type="EMBL" id="MCD1295824.1"/>
    </source>
</evidence>
<sequence length="214" mass="22963">MVPDSRLIIALDVTDREEALQISRKIGGLVDAIKVNYPLILSCGLGIVPEIKKYANVIADFKVADIPNTNRLICEETFKAGADAIICQGFVGNDSVKACVDVAAQFGKEVYVVTEMSHPGAIDFIQKHAMDLVDVAIKNGASGIIAPATRPERLSEIKRRSKDLKILSPGVGAQGGDARTTLDAGADFIIVGRSIYNAKDPYQAAIDLIGQLRR</sequence>
<evidence type="ECO:0000256" key="5">
    <source>
        <dbReference type="HAMAP-Rule" id="MF_01200"/>
    </source>
</evidence>
<comment type="function">
    <text evidence="5">Catalyzes the decarboxylation of orotidine 5'-monophosphate (OMP) to uridine 5'-monophosphate (UMP).</text>
</comment>
<gene>
    <name evidence="5 10" type="primary">pyrF</name>
    <name evidence="10" type="ORF">CUJ83_12545</name>
</gene>
<dbReference type="NCBIfam" id="TIGR01740">
    <property type="entry name" value="pyrF"/>
    <property type="match status" value="1"/>
</dbReference>
<keyword evidence="3 5" id="KW-0665">Pyrimidine biosynthesis</keyword>
<evidence type="ECO:0000256" key="4">
    <source>
        <dbReference type="ARBA" id="ARBA00023239"/>
    </source>
</evidence>
<keyword evidence="4 5" id="KW-0456">Lyase</keyword>
<evidence type="ECO:0000313" key="11">
    <source>
        <dbReference type="Proteomes" id="UP001320159"/>
    </source>
</evidence>
<evidence type="ECO:0000256" key="7">
    <source>
        <dbReference type="PIRSR" id="PIRSR614732-2"/>
    </source>
</evidence>
<evidence type="ECO:0000256" key="1">
    <source>
        <dbReference type="ARBA" id="ARBA00004861"/>
    </source>
</evidence>
<dbReference type="Gene3D" id="3.20.20.70">
    <property type="entry name" value="Aldolase class I"/>
    <property type="match status" value="1"/>
</dbReference>
<feature type="active site" description="Proton donor" evidence="5">
    <location>
        <position position="62"/>
    </location>
</feature>
<feature type="binding site" evidence="5 7">
    <location>
        <position position="34"/>
    </location>
    <ligand>
        <name>substrate</name>
    </ligand>
</feature>
<dbReference type="InterPro" id="IPR013785">
    <property type="entry name" value="Aldolase_TIM"/>
</dbReference>
<comment type="similarity">
    <text evidence="5">Belongs to the OMP decarboxylase family. Type 1 subfamily.</text>
</comment>
<feature type="binding site" evidence="5 7">
    <location>
        <position position="193"/>
    </location>
    <ligand>
        <name>substrate</name>
    </ligand>
</feature>
<name>A0AAP2REG5_9EURY</name>
<feature type="active site" description="For OMPdecase activity" evidence="6">
    <location>
        <position position="65"/>
    </location>
</feature>
<dbReference type="EC" id="4.1.1.23" evidence="5"/>
<dbReference type="InterPro" id="IPR018089">
    <property type="entry name" value="OMPdecase_AS"/>
</dbReference>
<dbReference type="InterPro" id="IPR014732">
    <property type="entry name" value="OMPdecase"/>
</dbReference>
<dbReference type="CDD" id="cd04725">
    <property type="entry name" value="OMP_decarboxylase_like"/>
    <property type="match status" value="1"/>
</dbReference>
<keyword evidence="2 5" id="KW-0210">Decarboxylase</keyword>
<evidence type="ECO:0000256" key="6">
    <source>
        <dbReference type="PIRSR" id="PIRSR614732-1"/>
    </source>
</evidence>
<dbReference type="SUPFAM" id="SSF51366">
    <property type="entry name" value="Ribulose-phoshate binding barrel"/>
    <property type="match status" value="1"/>
</dbReference>
<organism evidence="10 11">
    <name type="scientific">Methanooceanicella nereidis</name>
    <dbReference type="NCBI Taxonomy" id="2052831"/>
    <lineage>
        <taxon>Archaea</taxon>
        <taxon>Methanobacteriati</taxon>
        <taxon>Methanobacteriota</taxon>
        <taxon>Stenosarchaea group</taxon>
        <taxon>Methanomicrobia</taxon>
        <taxon>Methanocellales</taxon>
        <taxon>Methanocellaceae</taxon>
        <taxon>Methanooceanicella</taxon>
    </lineage>
</organism>
<feature type="binding site" evidence="5 7">
    <location>
        <position position="12"/>
    </location>
    <ligand>
        <name>substrate</name>
    </ligand>
</feature>
<feature type="active site" description="For OMPdecase activity" evidence="6">
    <location>
        <position position="60"/>
    </location>
</feature>
<dbReference type="NCBIfam" id="NF010386">
    <property type="entry name" value="PRK13813.1"/>
    <property type="match status" value="1"/>
</dbReference>